<evidence type="ECO:0000313" key="14">
    <source>
        <dbReference type="Proteomes" id="UP000279307"/>
    </source>
</evidence>
<accession>A0A026W1T1</accession>
<dbReference type="GO" id="GO:0007165">
    <property type="term" value="P:signal transduction"/>
    <property type="evidence" value="ECO:0007669"/>
    <property type="project" value="UniProtKB-KW"/>
</dbReference>
<feature type="transmembrane region" description="Helical" evidence="10">
    <location>
        <begin position="135"/>
        <end position="154"/>
    </location>
</feature>
<dbReference type="GO" id="GO:0005886">
    <property type="term" value="C:plasma membrane"/>
    <property type="evidence" value="ECO:0007669"/>
    <property type="project" value="UniProtKB-SubCell"/>
</dbReference>
<evidence type="ECO:0000256" key="5">
    <source>
        <dbReference type="ARBA" id="ARBA00022725"/>
    </source>
</evidence>
<protein>
    <recommendedName>
        <fullName evidence="10">Odorant receptor</fullName>
    </recommendedName>
</protein>
<feature type="transmembrane region" description="Helical" evidence="10">
    <location>
        <begin position="201"/>
        <end position="223"/>
    </location>
</feature>
<keyword evidence="6 10" id="KW-1133">Transmembrane helix</keyword>
<comment type="caution">
    <text evidence="10">Lacks conserved residue(s) required for the propagation of feature annotation.</text>
</comment>
<dbReference type="PANTHER" id="PTHR21137:SF35">
    <property type="entry name" value="ODORANT RECEPTOR 19A-RELATED"/>
    <property type="match status" value="1"/>
</dbReference>
<feature type="transmembrane region" description="Helical" evidence="10">
    <location>
        <begin position="274"/>
        <end position="295"/>
    </location>
</feature>
<proteinExistence type="inferred from homology"/>
<sequence length="399" mass="45810">MFANRYYEHDIKYTFEMNRFLLRMLGMWPVASTKFPLFGTVTTIVLVTICFALLLFELVPSMLYIFMVLKDTRRRINVIGNPLFTTVAIIKYGFVVLYKNQVKDCLMAVDKDWRNVVESNDRTSMINNVKISRRLLAMCAIFVYLTGVGWRIIIPLSKGKIVTAENVTIRVLPCLAYFVVFDVQRSPAYEIIFVVQFFSGFMKYTITVAIFGFVTLCGMHICAQLNILATLMNNFVNEHHLGSTHKKLVVIVKHQVKTLQFLELVQSTTQYPSLIEILSSTLLICIVGYYILLYWGTQNTAILFTYSIAMLTFCFNIFIFCYMGEQVIEQGEKIALTLCTLEWYRLPNAQARALILIMAMSNSPVKLQGGKFIDLSLRTFGTVIKMALTYLNLLRTSQF</sequence>
<dbReference type="Proteomes" id="UP000279307">
    <property type="component" value="Chromosome 12"/>
</dbReference>
<evidence type="ECO:0000256" key="3">
    <source>
        <dbReference type="ARBA" id="ARBA00022606"/>
    </source>
</evidence>
<evidence type="ECO:0000313" key="13">
    <source>
        <dbReference type="Proteomes" id="UP000053097"/>
    </source>
</evidence>
<feature type="transmembrane region" description="Helical" evidence="10">
    <location>
        <begin position="301"/>
        <end position="323"/>
    </location>
</feature>
<keyword evidence="13" id="KW-1185">Reference proteome</keyword>
<dbReference type="EMBL" id="KK107488">
    <property type="protein sequence ID" value="EZA50022.1"/>
    <property type="molecule type" value="Genomic_DNA"/>
</dbReference>
<organism evidence="11 13">
    <name type="scientific">Ooceraea biroi</name>
    <name type="common">Clonal raider ant</name>
    <name type="synonym">Cerapachys biroi</name>
    <dbReference type="NCBI Taxonomy" id="2015173"/>
    <lineage>
        <taxon>Eukaryota</taxon>
        <taxon>Metazoa</taxon>
        <taxon>Ecdysozoa</taxon>
        <taxon>Arthropoda</taxon>
        <taxon>Hexapoda</taxon>
        <taxon>Insecta</taxon>
        <taxon>Pterygota</taxon>
        <taxon>Neoptera</taxon>
        <taxon>Endopterygota</taxon>
        <taxon>Hymenoptera</taxon>
        <taxon>Apocrita</taxon>
        <taxon>Aculeata</taxon>
        <taxon>Formicoidea</taxon>
        <taxon>Formicidae</taxon>
        <taxon>Dorylinae</taxon>
        <taxon>Ooceraea</taxon>
    </lineage>
</organism>
<feature type="transmembrane region" description="Helical" evidence="10">
    <location>
        <begin position="78"/>
        <end position="98"/>
    </location>
</feature>
<dbReference type="OMA" id="CTLEWYR"/>
<keyword evidence="4 10" id="KW-0812">Transmembrane</keyword>
<keyword evidence="5 10" id="KW-0552">Olfaction</keyword>
<evidence type="ECO:0000313" key="12">
    <source>
        <dbReference type="EMBL" id="RLU15722.1"/>
    </source>
</evidence>
<dbReference type="OrthoDB" id="8185860at2759"/>
<dbReference type="AlphaFoldDB" id="A0A026W1T1"/>
<dbReference type="Pfam" id="PF02949">
    <property type="entry name" value="7tm_6"/>
    <property type="match status" value="1"/>
</dbReference>
<reference evidence="12 14" key="2">
    <citation type="journal article" date="2018" name="Genome Res.">
        <title>The genomic architecture and molecular evolution of ant odorant receptors.</title>
        <authorList>
            <person name="McKenzie S.K."/>
            <person name="Kronauer D.J.C."/>
        </authorList>
    </citation>
    <scope>NUCLEOTIDE SEQUENCE [LARGE SCALE GENOMIC DNA]</scope>
    <source>
        <strain evidence="12">Clonal line C1</strain>
    </source>
</reference>
<dbReference type="PANTHER" id="PTHR21137">
    <property type="entry name" value="ODORANT RECEPTOR"/>
    <property type="match status" value="1"/>
</dbReference>
<gene>
    <name evidence="12" type="ORF">DMN91_011477</name>
    <name evidence="11" type="ORF">X777_11511</name>
</gene>
<comment type="similarity">
    <text evidence="10">Belongs to the insect chemoreceptor superfamily. Heteromeric odorant receptor channel (TC 1.A.69) family.</text>
</comment>
<name>A0A026W1T1_OOCBI</name>
<evidence type="ECO:0000256" key="10">
    <source>
        <dbReference type="RuleBase" id="RU351113"/>
    </source>
</evidence>
<dbReference type="Proteomes" id="UP000053097">
    <property type="component" value="Unassembled WGS sequence"/>
</dbReference>
<comment type="subcellular location">
    <subcellularLocation>
        <location evidence="1 10">Cell membrane</location>
        <topology evidence="1 10">Multi-pass membrane protein</topology>
    </subcellularLocation>
</comment>
<evidence type="ECO:0000256" key="2">
    <source>
        <dbReference type="ARBA" id="ARBA00022475"/>
    </source>
</evidence>
<evidence type="ECO:0000256" key="1">
    <source>
        <dbReference type="ARBA" id="ARBA00004651"/>
    </source>
</evidence>
<dbReference type="EMBL" id="QOIP01000012">
    <property type="protein sequence ID" value="RLU15722.1"/>
    <property type="molecule type" value="Genomic_DNA"/>
</dbReference>
<evidence type="ECO:0000256" key="8">
    <source>
        <dbReference type="ARBA" id="ARBA00023170"/>
    </source>
</evidence>
<keyword evidence="2" id="KW-1003">Cell membrane</keyword>
<dbReference type="InterPro" id="IPR004117">
    <property type="entry name" value="7tm6_olfct_rcpt"/>
</dbReference>
<reference evidence="12" key="3">
    <citation type="submission" date="2018-07" db="EMBL/GenBank/DDBJ databases">
        <authorList>
            <person name="Mckenzie S.K."/>
            <person name="Kronauer D.J.C."/>
        </authorList>
    </citation>
    <scope>NUCLEOTIDE SEQUENCE</scope>
    <source>
        <strain evidence="12">Clonal line C1</strain>
    </source>
</reference>
<feature type="transmembrane region" description="Helical" evidence="10">
    <location>
        <begin position="44"/>
        <end position="66"/>
    </location>
</feature>
<dbReference type="GO" id="GO:0005549">
    <property type="term" value="F:odorant binding"/>
    <property type="evidence" value="ECO:0007669"/>
    <property type="project" value="InterPro"/>
</dbReference>
<evidence type="ECO:0000256" key="4">
    <source>
        <dbReference type="ARBA" id="ARBA00022692"/>
    </source>
</evidence>
<reference evidence="11 13" key="1">
    <citation type="journal article" date="2014" name="Curr. Biol.">
        <title>The genome of the clonal raider ant Cerapachys biroi.</title>
        <authorList>
            <person name="Oxley P.R."/>
            <person name="Ji L."/>
            <person name="Fetter-Pruneda I."/>
            <person name="McKenzie S.K."/>
            <person name="Li C."/>
            <person name="Hu H."/>
            <person name="Zhang G."/>
            <person name="Kronauer D.J."/>
        </authorList>
    </citation>
    <scope>NUCLEOTIDE SEQUENCE [LARGE SCALE GENOMIC DNA]</scope>
</reference>
<evidence type="ECO:0000256" key="6">
    <source>
        <dbReference type="ARBA" id="ARBA00022989"/>
    </source>
</evidence>
<keyword evidence="3 10" id="KW-0716">Sensory transduction</keyword>
<dbReference type="GO" id="GO:0004984">
    <property type="term" value="F:olfactory receptor activity"/>
    <property type="evidence" value="ECO:0007669"/>
    <property type="project" value="InterPro"/>
</dbReference>
<evidence type="ECO:0000256" key="7">
    <source>
        <dbReference type="ARBA" id="ARBA00023136"/>
    </source>
</evidence>
<evidence type="ECO:0000256" key="9">
    <source>
        <dbReference type="ARBA" id="ARBA00023224"/>
    </source>
</evidence>
<evidence type="ECO:0000313" key="11">
    <source>
        <dbReference type="EMBL" id="EZA50022.1"/>
    </source>
</evidence>
<keyword evidence="9 10" id="KW-0807">Transducer</keyword>
<keyword evidence="7 10" id="KW-0472">Membrane</keyword>
<keyword evidence="8 10" id="KW-0675">Receptor</keyword>